<feature type="non-terminal residue" evidence="1">
    <location>
        <position position="73"/>
    </location>
</feature>
<organism evidence="1 2">
    <name type="scientific">Phytophthora aleatoria</name>
    <dbReference type="NCBI Taxonomy" id="2496075"/>
    <lineage>
        <taxon>Eukaryota</taxon>
        <taxon>Sar</taxon>
        <taxon>Stramenopiles</taxon>
        <taxon>Oomycota</taxon>
        <taxon>Peronosporomycetes</taxon>
        <taxon>Peronosporales</taxon>
        <taxon>Peronosporaceae</taxon>
        <taxon>Phytophthora</taxon>
    </lineage>
</organism>
<gene>
    <name evidence="1" type="ORF">JG688_00016297</name>
</gene>
<name>A0A8J5I4I7_9STRA</name>
<sequence length="73" mass="8071">VLPTTTIFENNAAGEKEITRDHVVAAAKLANARKFIMSLSKQHGTMIEAACCYRSRHSTRDGSPRTERGHDCL</sequence>
<accession>A0A8J5I4I7</accession>
<evidence type="ECO:0000313" key="2">
    <source>
        <dbReference type="Proteomes" id="UP000709295"/>
    </source>
</evidence>
<reference evidence="1" key="1">
    <citation type="submission" date="2021-01" db="EMBL/GenBank/DDBJ databases">
        <title>Phytophthora aleatoria, a newly-described species from Pinus radiata is distinct from Phytophthora cactorum isolates based on comparative genomics.</title>
        <authorList>
            <person name="Mcdougal R."/>
            <person name="Panda P."/>
            <person name="Williams N."/>
            <person name="Studholme D.J."/>
        </authorList>
    </citation>
    <scope>NUCLEOTIDE SEQUENCE</scope>
    <source>
        <strain evidence="1">NZFS 4037</strain>
    </source>
</reference>
<proteinExistence type="predicted"/>
<dbReference type="Proteomes" id="UP000709295">
    <property type="component" value="Unassembled WGS sequence"/>
</dbReference>
<dbReference type="EMBL" id="JAENGY010001989">
    <property type="protein sequence ID" value="KAG6945937.1"/>
    <property type="molecule type" value="Genomic_DNA"/>
</dbReference>
<dbReference type="AlphaFoldDB" id="A0A8J5I4I7"/>
<evidence type="ECO:0000313" key="1">
    <source>
        <dbReference type="EMBL" id="KAG6945937.1"/>
    </source>
</evidence>
<comment type="caution">
    <text evidence="1">The sequence shown here is derived from an EMBL/GenBank/DDBJ whole genome shotgun (WGS) entry which is preliminary data.</text>
</comment>
<keyword evidence="2" id="KW-1185">Reference proteome</keyword>
<protein>
    <submittedName>
        <fullName evidence="1">Uncharacterized protein</fullName>
    </submittedName>
</protein>